<keyword evidence="8" id="KW-1185">Reference proteome</keyword>
<evidence type="ECO:0000313" key="7">
    <source>
        <dbReference type="EMBL" id="MCK6257814.1"/>
    </source>
</evidence>
<dbReference type="PANTHER" id="PTHR12151:SF25">
    <property type="entry name" value="LINALOOL DEHYDRATASE_ISOMERASE DOMAIN-CONTAINING PROTEIN"/>
    <property type="match status" value="1"/>
</dbReference>
<dbReference type="PROSITE" id="PS51257">
    <property type="entry name" value="PROKAR_LIPOPROTEIN"/>
    <property type="match status" value="1"/>
</dbReference>
<dbReference type="SUPFAM" id="SSF52833">
    <property type="entry name" value="Thioredoxin-like"/>
    <property type="match status" value="1"/>
</dbReference>
<comment type="similarity">
    <text evidence="1">Belongs to the SCO1/2 family.</text>
</comment>
<feature type="binding site" evidence="3">
    <location>
        <position position="163"/>
    </location>
    <ligand>
        <name>Cu cation</name>
        <dbReference type="ChEBI" id="CHEBI:23378"/>
    </ligand>
</feature>
<evidence type="ECO:0000256" key="3">
    <source>
        <dbReference type="PIRSR" id="PIRSR603782-1"/>
    </source>
</evidence>
<feature type="domain" description="Thioredoxin" evidence="6">
    <location>
        <begin position="35"/>
        <end position="200"/>
    </location>
</feature>
<dbReference type="GO" id="GO:0046872">
    <property type="term" value="F:metal ion binding"/>
    <property type="evidence" value="ECO:0007669"/>
    <property type="project" value="UniProtKB-KW"/>
</dbReference>
<keyword evidence="5" id="KW-0732">Signal</keyword>
<feature type="binding site" evidence="3">
    <location>
        <position position="77"/>
    </location>
    <ligand>
        <name>Cu cation</name>
        <dbReference type="ChEBI" id="CHEBI:23378"/>
    </ligand>
</feature>
<comment type="caution">
    <text evidence="7">The sequence shown here is derived from an EMBL/GenBank/DDBJ whole genome shotgun (WGS) entry which is preliminary data.</text>
</comment>
<keyword evidence="3" id="KW-0479">Metal-binding</keyword>
<dbReference type="InterPro" id="IPR036249">
    <property type="entry name" value="Thioredoxin-like_sf"/>
</dbReference>
<dbReference type="Gene3D" id="3.40.30.10">
    <property type="entry name" value="Glutaredoxin"/>
    <property type="match status" value="1"/>
</dbReference>
<evidence type="ECO:0000259" key="6">
    <source>
        <dbReference type="PROSITE" id="PS51352"/>
    </source>
</evidence>
<dbReference type="InterPro" id="IPR013766">
    <property type="entry name" value="Thioredoxin_domain"/>
</dbReference>
<dbReference type="AlphaFoldDB" id="A0A9X2BDF8"/>
<reference evidence="7" key="1">
    <citation type="submission" date="2021-09" db="EMBL/GenBank/DDBJ databases">
        <title>Genome analysis of Fictibacillus sp. KIGAM418 isolated from marine sediment.</title>
        <authorList>
            <person name="Seo M.-J."/>
            <person name="Cho E.-S."/>
            <person name="Hwang C.Y."/>
        </authorList>
    </citation>
    <scope>NUCLEOTIDE SEQUENCE</scope>
    <source>
        <strain evidence="7">KIGAM418</strain>
    </source>
</reference>
<dbReference type="PROSITE" id="PS51352">
    <property type="entry name" value="THIOREDOXIN_2"/>
    <property type="match status" value="1"/>
</dbReference>
<proteinExistence type="inferred from homology"/>
<dbReference type="CDD" id="cd02968">
    <property type="entry name" value="SCO"/>
    <property type="match status" value="1"/>
</dbReference>
<evidence type="ECO:0000313" key="8">
    <source>
        <dbReference type="Proteomes" id="UP001139011"/>
    </source>
</evidence>
<dbReference type="Pfam" id="PF02630">
    <property type="entry name" value="SCO1-SenC"/>
    <property type="match status" value="1"/>
</dbReference>
<organism evidence="7 8">
    <name type="scientific">Fictibacillus marinisediminis</name>
    <dbReference type="NCBI Taxonomy" id="2878389"/>
    <lineage>
        <taxon>Bacteria</taxon>
        <taxon>Bacillati</taxon>
        <taxon>Bacillota</taxon>
        <taxon>Bacilli</taxon>
        <taxon>Bacillales</taxon>
        <taxon>Fictibacillaceae</taxon>
        <taxon>Fictibacillus</taxon>
    </lineage>
</organism>
<evidence type="ECO:0000256" key="1">
    <source>
        <dbReference type="ARBA" id="ARBA00010996"/>
    </source>
</evidence>
<name>A0A9X2BDF8_9BACL</name>
<feature type="signal peptide" evidence="5">
    <location>
        <begin position="1"/>
        <end position="21"/>
    </location>
</feature>
<keyword evidence="2 3" id="KW-0186">Copper</keyword>
<feature type="binding site" evidence="3">
    <location>
        <position position="73"/>
    </location>
    <ligand>
        <name>Cu cation</name>
        <dbReference type="ChEBI" id="CHEBI:23378"/>
    </ligand>
</feature>
<dbReference type="InterPro" id="IPR003782">
    <property type="entry name" value="SCO1/SenC"/>
</dbReference>
<gene>
    <name evidence="7" type="ORF">LCY76_14615</name>
</gene>
<evidence type="ECO:0000256" key="4">
    <source>
        <dbReference type="PIRSR" id="PIRSR603782-2"/>
    </source>
</evidence>
<evidence type="ECO:0000256" key="2">
    <source>
        <dbReference type="ARBA" id="ARBA00023008"/>
    </source>
</evidence>
<feature type="disulfide bond" description="Redox-active" evidence="4">
    <location>
        <begin position="73"/>
        <end position="77"/>
    </location>
</feature>
<dbReference type="RefSeq" id="WP_248253218.1">
    <property type="nucleotide sequence ID" value="NZ_JAIWJX010000002.1"/>
</dbReference>
<feature type="chain" id="PRO_5040999100" evidence="5">
    <location>
        <begin position="22"/>
        <end position="203"/>
    </location>
</feature>
<sequence>MKKFNFLVLFISLLFLLSACVSTPREHPNKNASNDSLNWKVQSFSYTDQNEKTFSIDKLKGKVWLANFIFTNCETVCPPMTAHMAKLQKMLANQKVDTQIVSFSVDPKRDTPENLFAFGKKFGADFSHWHFLTGYEQKEIETVAKNSFKTAVSADPTSDQFVHGTSFYLVNQEEKVVKRYDGVQNVPFDQIVKDAKKVLNQPR</sequence>
<evidence type="ECO:0000256" key="5">
    <source>
        <dbReference type="SAM" id="SignalP"/>
    </source>
</evidence>
<dbReference type="PANTHER" id="PTHR12151">
    <property type="entry name" value="ELECTRON TRANSPORT PROTIN SCO1/SENC FAMILY MEMBER"/>
    <property type="match status" value="1"/>
</dbReference>
<keyword evidence="4" id="KW-1015">Disulfide bond</keyword>
<dbReference type="EMBL" id="JAIWJX010000002">
    <property type="protein sequence ID" value="MCK6257814.1"/>
    <property type="molecule type" value="Genomic_DNA"/>
</dbReference>
<dbReference type="Proteomes" id="UP001139011">
    <property type="component" value="Unassembled WGS sequence"/>
</dbReference>
<protein>
    <submittedName>
        <fullName evidence="7">SCO family protein</fullName>
    </submittedName>
</protein>
<accession>A0A9X2BDF8</accession>